<dbReference type="SUPFAM" id="SSF51905">
    <property type="entry name" value="FAD/NAD(P)-binding domain"/>
    <property type="match status" value="1"/>
</dbReference>
<dbReference type="EMBL" id="UINC01139045">
    <property type="protein sequence ID" value="SVD25351.1"/>
    <property type="molecule type" value="Genomic_DNA"/>
</dbReference>
<dbReference type="AlphaFoldDB" id="A0A382TV29"/>
<evidence type="ECO:0000259" key="5">
    <source>
        <dbReference type="PROSITE" id="PS00623"/>
    </source>
</evidence>
<dbReference type="Gene3D" id="3.30.560.10">
    <property type="entry name" value="Glucose Oxidase, domain 3"/>
    <property type="match status" value="1"/>
</dbReference>
<keyword evidence="4" id="KW-0274">FAD</keyword>
<dbReference type="InterPro" id="IPR012132">
    <property type="entry name" value="GMC_OxRdtase"/>
</dbReference>
<evidence type="ECO:0000313" key="6">
    <source>
        <dbReference type="EMBL" id="SVD25351.1"/>
    </source>
</evidence>
<dbReference type="PROSITE" id="PS00623">
    <property type="entry name" value="GMC_OXRED_1"/>
    <property type="match status" value="1"/>
</dbReference>
<feature type="domain" description="Glucose-methanol-choline oxidoreductase N-terminal" evidence="5">
    <location>
        <begin position="85"/>
        <end position="108"/>
    </location>
</feature>
<evidence type="ECO:0000256" key="2">
    <source>
        <dbReference type="ARBA" id="ARBA00010790"/>
    </source>
</evidence>
<organism evidence="6">
    <name type="scientific">marine metagenome</name>
    <dbReference type="NCBI Taxonomy" id="408172"/>
    <lineage>
        <taxon>unclassified sequences</taxon>
        <taxon>metagenomes</taxon>
        <taxon>ecological metagenomes</taxon>
    </lineage>
</organism>
<reference evidence="6" key="1">
    <citation type="submission" date="2018-05" db="EMBL/GenBank/DDBJ databases">
        <authorList>
            <person name="Lanie J.A."/>
            <person name="Ng W.-L."/>
            <person name="Kazmierczak K.M."/>
            <person name="Andrzejewski T.M."/>
            <person name="Davidsen T.M."/>
            <person name="Wayne K.J."/>
            <person name="Tettelin H."/>
            <person name="Glass J.I."/>
            <person name="Rusch D."/>
            <person name="Podicherti R."/>
            <person name="Tsui H.-C.T."/>
            <person name="Winkler M.E."/>
        </authorList>
    </citation>
    <scope>NUCLEOTIDE SEQUENCE</scope>
</reference>
<proteinExistence type="inferred from homology"/>
<dbReference type="Pfam" id="PF00732">
    <property type="entry name" value="GMC_oxred_N"/>
    <property type="match status" value="1"/>
</dbReference>
<gene>
    <name evidence="6" type="ORF">METZ01_LOCUS378205</name>
</gene>
<name>A0A382TV29_9ZZZZ</name>
<dbReference type="PANTHER" id="PTHR11552">
    <property type="entry name" value="GLUCOSE-METHANOL-CHOLINE GMC OXIDOREDUCTASE"/>
    <property type="match status" value="1"/>
</dbReference>
<accession>A0A382TV29</accession>
<dbReference type="InterPro" id="IPR000172">
    <property type="entry name" value="GMC_OxRdtase_N"/>
</dbReference>
<evidence type="ECO:0000256" key="3">
    <source>
        <dbReference type="ARBA" id="ARBA00022630"/>
    </source>
</evidence>
<dbReference type="InterPro" id="IPR036188">
    <property type="entry name" value="FAD/NAD-bd_sf"/>
</dbReference>
<comment type="similarity">
    <text evidence="2">Belongs to the GMC oxidoreductase family.</text>
</comment>
<evidence type="ECO:0000256" key="4">
    <source>
        <dbReference type="ARBA" id="ARBA00022827"/>
    </source>
</evidence>
<dbReference type="PANTHER" id="PTHR11552:SF147">
    <property type="entry name" value="CHOLINE DEHYDROGENASE, MITOCHONDRIAL"/>
    <property type="match status" value="1"/>
</dbReference>
<protein>
    <recommendedName>
        <fullName evidence="5">Glucose-methanol-choline oxidoreductase N-terminal domain-containing protein</fullName>
    </recommendedName>
</protein>
<feature type="non-terminal residue" evidence="6">
    <location>
        <position position="212"/>
    </location>
</feature>
<dbReference type="GO" id="GO:0050660">
    <property type="term" value="F:flavin adenine dinucleotide binding"/>
    <property type="evidence" value="ECO:0007669"/>
    <property type="project" value="InterPro"/>
</dbReference>
<dbReference type="Gene3D" id="3.50.50.60">
    <property type="entry name" value="FAD/NAD(P)-binding domain"/>
    <property type="match status" value="1"/>
</dbReference>
<keyword evidence="3" id="KW-0285">Flavoprotein</keyword>
<dbReference type="GO" id="GO:0016614">
    <property type="term" value="F:oxidoreductase activity, acting on CH-OH group of donors"/>
    <property type="evidence" value="ECO:0007669"/>
    <property type="project" value="InterPro"/>
</dbReference>
<sequence length="212" mass="23549">MVIPKNTYDYIVVGAGTAGCVLANRLSEDPEVSVLLVEAGPEDRSVFLKMPSAFAHAMNSWKYDWNYISDPEPYLENRQLSCPRGRVLGGSSSINAMCFVRGHRLDFDCWAKATGFKNWSYKNCLPYFKKLETFSGGTSEFRGGSGPVSVIAPHFSNPLCEVFAQASSEAGYPWNRDTNGEQQEGFGLMDQMIRDGTRESGSTAYLDPVRQR</sequence>
<evidence type="ECO:0000256" key="1">
    <source>
        <dbReference type="ARBA" id="ARBA00001974"/>
    </source>
</evidence>
<dbReference type="PROSITE" id="PS51257">
    <property type="entry name" value="PROKAR_LIPOPROTEIN"/>
    <property type="match status" value="1"/>
</dbReference>
<comment type="cofactor">
    <cofactor evidence="1">
        <name>FAD</name>
        <dbReference type="ChEBI" id="CHEBI:57692"/>
    </cofactor>
</comment>